<dbReference type="Pfam" id="PF05629">
    <property type="entry name" value="Nanovirus_C8"/>
    <property type="match status" value="1"/>
</dbReference>
<reference evidence="10" key="3">
    <citation type="journal article" date="2020" name="J. Plant Pathol.">
        <title>First report of milk vetch dwarf virus infecting faba bean in Jiangsu province in China.</title>
        <authorList>
            <person name="Zhang K."/>
            <person name="Xu H."/>
            <person name="Zang Y."/>
            <person name="Chen J."/>
            <person name="Zhuang X."/>
            <person name="He Z."/>
        </authorList>
    </citation>
    <scope>NUCLEOTIDE SEQUENCE</scope>
    <source>
        <strain evidence="10">JS</strain>
    </source>
</reference>
<comment type="function">
    <text evidence="1">Putative nuclear shuttle protein.</text>
</comment>
<evidence type="ECO:0000256" key="5">
    <source>
        <dbReference type="ARBA" id="ARBA00013900"/>
    </source>
</evidence>
<accession>A0A0P1J6N7</accession>
<evidence type="ECO:0000313" key="9">
    <source>
        <dbReference type="EMBL" id="CUR70737.1"/>
    </source>
</evidence>
<evidence type="ECO:0000313" key="10">
    <source>
        <dbReference type="EMBL" id="QJW28676.1"/>
    </source>
</evidence>
<organism evidence="9">
    <name type="scientific">Milk vetch dwarf virus</name>
    <dbReference type="NCBI Taxonomy" id="67585"/>
    <lineage>
        <taxon>Viruses</taxon>
        <taxon>Monodnaviria</taxon>
        <taxon>Shotokuvirae</taxon>
        <taxon>Cressdnaviricota</taxon>
        <taxon>Arfiviricetes</taxon>
        <taxon>Mulpavirales</taxon>
        <taxon>Nanoviridae</taxon>
        <taxon>Nanovirus</taxon>
        <taxon>Nanovirus astragali</taxon>
    </lineage>
</organism>
<dbReference type="InterPro" id="IPR008706">
    <property type="entry name" value="Nanovirus_C8"/>
</dbReference>
<protein>
    <recommendedName>
        <fullName evidence="5">Putative nuclear shuttle protein</fullName>
    </recommendedName>
</protein>
<name>A0A0P1J6N7_9VIRU</name>
<evidence type="ECO:0000256" key="6">
    <source>
        <dbReference type="ARBA" id="ARBA00022562"/>
    </source>
</evidence>
<reference evidence="9" key="2">
    <citation type="submission" date="2015-10" db="EMBL/GenBank/DDBJ databases">
        <title>First Report of Nanovirus in Nicotiana tabacum in Shandong province of China.</title>
        <authorList>
            <person name="Yang J.G."/>
            <person name="Wang S.P."/>
            <person name="Wang S.K."/>
            <person name="Liu W."/>
            <person name="Li F.F."/>
        </authorList>
    </citation>
    <scope>NUCLEOTIDE SEQUENCE</scope>
    <source>
        <strain evidence="8">Zhucheng1</strain>
        <strain evidence="9">Zhucheng2</strain>
    </source>
</reference>
<evidence type="ECO:0000256" key="3">
    <source>
        <dbReference type="ARBA" id="ARBA00004192"/>
    </source>
</evidence>
<comment type="similarity">
    <text evidence="4">Belongs to the nanoviridae nuclear shuttle protein family.</text>
</comment>
<evidence type="ECO:0000256" key="1">
    <source>
        <dbReference type="ARBA" id="ARBA00002424"/>
    </source>
</evidence>
<keyword evidence="6" id="KW-1048">Host nucleus</keyword>
<proteinExistence type="inferred from homology"/>
<keyword evidence="7" id="KW-1035">Host cytoplasm</keyword>
<dbReference type="EMBL" id="LN890463">
    <property type="protein sequence ID" value="CUR70736.1"/>
    <property type="molecule type" value="Genomic_DNA"/>
</dbReference>
<evidence type="ECO:0000256" key="2">
    <source>
        <dbReference type="ARBA" id="ARBA00004147"/>
    </source>
</evidence>
<dbReference type="EMBL" id="LN890464">
    <property type="protein sequence ID" value="CUR70737.1"/>
    <property type="molecule type" value="Genomic_DNA"/>
</dbReference>
<evidence type="ECO:0000313" key="8">
    <source>
        <dbReference type="EMBL" id="CUR70736.1"/>
    </source>
</evidence>
<reference evidence="9" key="1">
    <citation type="submission" date="2015-09" db="EMBL/GenBank/DDBJ databases">
        <authorList>
            <consortium name="Swine Surveillance"/>
        </authorList>
    </citation>
    <scope>NUCLEOTIDE SEQUENCE</scope>
    <source>
        <strain evidence="8">Zhucheng1</strain>
        <strain evidence="9">Zhucheng2</strain>
    </source>
</reference>
<evidence type="ECO:0000256" key="7">
    <source>
        <dbReference type="ARBA" id="ARBA00023200"/>
    </source>
</evidence>
<dbReference type="GO" id="GO:0030430">
    <property type="term" value="C:host cell cytoplasm"/>
    <property type="evidence" value="ECO:0007669"/>
    <property type="project" value="UniProtKB-SubCell"/>
</dbReference>
<comment type="subcellular location">
    <subcellularLocation>
        <location evidence="3">Host cytoplasm</location>
    </subcellularLocation>
    <subcellularLocation>
        <location evidence="2">Host nucleus</location>
    </subcellularLocation>
</comment>
<dbReference type="GO" id="GO:0042025">
    <property type="term" value="C:host cell nucleus"/>
    <property type="evidence" value="ECO:0007669"/>
    <property type="project" value="UniProtKB-SubCell"/>
</dbReference>
<evidence type="ECO:0000256" key="4">
    <source>
        <dbReference type="ARBA" id="ARBA00005295"/>
    </source>
</evidence>
<dbReference type="EMBL" id="MN437519">
    <property type="protein sequence ID" value="QJW28676.1"/>
    <property type="molecule type" value="Genomic_DNA"/>
</dbReference>
<gene>
    <name evidence="9" type="primary">N</name>
</gene>
<sequence length="153" mass="17314">MADWFSSPLKTCTHVCDFPTLAGNPSQEITCCDSMKNKLNDSRKVLLVSCSVSFNGSFYGGNRNVRGQLQISMLEDDGVCRPIGYVPIGGYLYHNDYGYYEGQKTFNLDIESQYLKKDEDYNRKFIVSVLNENGLDSLCDLKVFIVHALRIKV</sequence>